<comment type="cofactor">
    <cofactor evidence="1">
        <name>pantetheine 4'-phosphate</name>
        <dbReference type="ChEBI" id="CHEBI:47942"/>
    </cofactor>
</comment>
<evidence type="ECO:0000256" key="2">
    <source>
        <dbReference type="ARBA" id="ARBA00022450"/>
    </source>
</evidence>
<dbReference type="InterPro" id="IPR036259">
    <property type="entry name" value="MFS_trans_sf"/>
</dbReference>
<reference evidence="6 7" key="1">
    <citation type="submission" date="2019-09" db="EMBL/GenBank/DDBJ databases">
        <title>Goodfellowia gen. nov., a new genus of the Pseudonocardineae related to Actinoalloteichus, containing Goodfellowia coeruleoviolacea gen. nov., comb. nov. gen. nov., comb. nov.</title>
        <authorList>
            <person name="Labeda D."/>
        </authorList>
    </citation>
    <scope>NUCLEOTIDE SEQUENCE [LARGE SCALE GENOMIC DNA]</scope>
    <source>
        <strain evidence="6 7">AN110305</strain>
    </source>
</reference>
<dbReference type="PROSITE" id="PS00455">
    <property type="entry name" value="AMP_BINDING"/>
    <property type="match status" value="1"/>
</dbReference>
<dbReference type="Gene3D" id="2.30.38.10">
    <property type="entry name" value="Luciferase, Domain 3"/>
    <property type="match status" value="1"/>
</dbReference>
<feature type="transmembrane region" description="Helical" evidence="4">
    <location>
        <begin position="1740"/>
        <end position="1758"/>
    </location>
</feature>
<dbReference type="PANTHER" id="PTHR45527">
    <property type="entry name" value="NONRIBOSOMAL PEPTIDE SYNTHETASE"/>
    <property type="match status" value="1"/>
</dbReference>
<dbReference type="Pfam" id="PF00501">
    <property type="entry name" value="AMP-binding"/>
    <property type="match status" value="1"/>
</dbReference>
<dbReference type="Gene3D" id="1.20.1250.20">
    <property type="entry name" value="MFS general substrate transporter like domains"/>
    <property type="match status" value="1"/>
</dbReference>
<evidence type="ECO:0000256" key="1">
    <source>
        <dbReference type="ARBA" id="ARBA00001957"/>
    </source>
</evidence>
<sequence length="1800" mass="190729">MTELDTDPTRARSLVRDRLAAARGRLASAASAIPVRTDVPDSVPLTSTQARLWFLGQLEPDSTAYNVPDVLALRGPLDVPALLGALRDLAGRHLVLRSTIEDRDGGPVAVVGPIDSVPISVERPADSVAVAALLARERTRPFALHAEPPMRAVLLEVGEDEHILALTFHHIVTDAWTRGLVATELAGLYAARLELGAAPPAAPQYHDCVAWLENAATPAAESADLEWWAARLAGADGVLALPTDRPRPVVADWAGGAVPVEIPAEVVERVGALAAAGGASPFMVLLAAWQALLARLSGSDDVVVGVPEFGRHHPDAERVVGCFVNTLAMRTDLGGDPTGRELVDRVRETVLGAFAHHRTPFERIVDRLAPERGLSATPVVQVMLNVVDSPARPPGFAGLDVTRFDPVLDTVKLDLSLSLERAGRGYRGALTFRTDLFDRTTVERIARWYLVMLAELAAEPDRPVGAVALAEVAGPVATGRHREFAGNGVLHELVDRWIAERPDAVAVVGPDRTLTYAELDDAANRLAHRLIAAGVRTEEPVGVFAERGADLVVAMLAVLRAGGVYLPLDSSYPDERVAEMLASAGATVALADRALAPRVVGATVLVIDDPADDLGPVRREVRPDHLAYMIFTSGSTGRPKGVAVEHRNITHYLHAVLERLGEPVAGGRSFALVSTHAADLGLTNVLGPLATGGTAHLLDRETALDSEAYADYLDRHRIDVVKLVPSQLELLAAHGELAEVLPRRMLILAGEACPWTLLDRVRAARPDLAVQVHYGPTETTVAVLACAVEDVPAESRTGIVPIGVPLANAECFVVDAAGRPVPTGLPGELWIAGPGVAREYLGRPEETAARFVPDPVTGEKRCYRTGDRVRLNSAGLMEFLGRVDDQVKVRGFRVEPGEIAAALRAQPGVVEAVVLARGEAVARRLVAWITTGESTVDVHALKTALRSVLPDYLVPTSIVVLDAFPLNPNGKVDRAALPEPLPESSHGSAAPETPTELRIAGVWSELLAVPGIGVQDDFFALGGDSFTAVRAVRQIGLGLRVIDLFTHPTVGALAEFLDGGDDRAAPTLLHQLTGPARGETPTVTVLCVPYGGGLAAGYRPLAEQLAAELPGAALLAVELPGHDPAAPDEARLPLPDVVDRVLAELADRRTGPILVYGHCVGSALATELALRLEDGGRPLIGLVIGGSFPTAQLPGRLPAWWNRTLGGDRWRSDRGFEDALRVMGGLLEDEEEGGAEATAMMLASMRHDGHEARRWFTRELTAQRRRTLTVPVLCVIGQRDLTTELYQERFAEWGAFADRVELAEIPRAGHYFAKHQAGALAALIAQRVRDWPAGRVPEPLPEVTVVGRTARRNLREFYLLAAGQTVSLAGSALSAFALGVWVYQQTGRIADYALITMFALLPRILFAPVGGTIADRVDRRRVLLVCDALAAVLMLGLVVPALTGSLHLWQVALTCGLLSTIGAVQQPAYVASVAQLVPKPYLAQANAIAQVGTTVGTLLAPLAGAALMALLGLGWVIGLDLASFLVGALTLLAVRFPNRMFPRSKESFGKALTGGWRYLSRRRPLLIMAGFFVVVNYVGALVFCLTTPLVFSFGGTASVGVVVALSGVGGILGAVLVVCWGGTARRATGMVGFVIGVGLGDALLGLRPSVPLACLGGLLTLGSSAILNAHWQALLQTKVGPDLLGRVLATNQLLAVAMTPLAFLTAPLLSDWFEPLLRHGGPLASTVGQVVGVGPGRGTGLLVLLGGLFLVAWGVLGLRYRPLRYMEDDLPDSIAGAELPDDLDAAQAEADLLVADDSMS</sequence>
<dbReference type="InterPro" id="IPR020845">
    <property type="entry name" value="AMP-binding_CS"/>
</dbReference>
<dbReference type="InterPro" id="IPR020806">
    <property type="entry name" value="PKS_PP-bd"/>
</dbReference>
<feature type="transmembrane region" description="Helical" evidence="4">
    <location>
        <begin position="1513"/>
        <end position="1534"/>
    </location>
</feature>
<evidence type="ECO:0000313" key="6">
    <source>
        <dbReference type="EMBL" id="KAA2261601.1"/>
    </source>
</evidence>
<dbReference type="Gene3D" id="3.40.50.1820">
    <property type="entry name" value="alpha/beta hydrolase"/>
    <property type="match status" value="1"/>
</dbReference>
<dbReference type="Gene3D" id="3.30.300.30">
    <property type="match status" value="1"/>
</dbReference>
<dbReference type="SUPFAM" id="SSF103473">
    <property type="entry name" value="MFS general substrate transporter"/>
    <property type="match status" value="1"/>
</dbReference>
<dbReference type="PROSITE" id="PS50075">
    <property type="entry name" value="CARRIER"/>
    <property type="match status" value="1"/>
</dbReference>
<dbReference type="SMART" id="SM00823">
    <property type="entry name" value="PKS_PP"/>
    <property type="match status" value="1"/>
</dbReference>
<dbReference type="PANTHER" id="PTHR45527:SF1">
    <property type="entry name" value="FATTY ACID SYNTHASE"/>
    <property type="match status" value="1"/>
</dbReference>
<evidence type="ECO:0000259" key="5">
    <source>
        <dbReference type="PROSITE" id="PS50075"/>
    </source>
</evidence>
<dbReference type="InterPro" id="IPR023213">
    <property type="entry name" value="CAT-like_dom_sf"/>
</dbReference>
<keyword evidence="4" id="KW-1133">Transmembrane helix</keyword>
<dbReference type="Gene3D" id="3.30.559.10">
    <property type="entry name" value="Chloramphenicol acetyltransferase-like domain"/>
    <property type="match status" value="1"/>
</dbReference>
<keyword evidence="3" id="KW-0597">Phosphoprotein</keyword>
<keyword evidence="2" id="KW-0596">Phosphopantetheine</keyword>
<evidence type="ECO:0000313" key="7">
    <source>
        <dbReference type="Proteomes" id="UP000323454"/>
    </source>
</evidence>
<dbReference type="InterPro" id="IPR045851">
    <property type="entry name" value="AMP-bd_C_sf"/>
</dbReference>
<dbReference type="GO" id="GO:0005737">
    <property type="term" value="C:cytoplasm"/>
    <property type="evidence" value="ECO:0007669"/>
    <property type="project" value="TreeGrafter"/>
</dbReference>
<dbReference type="Gene3D" id="1.10.1200.10">
    <property type="entry name" value="ACP-like"/>
    <property type="match status" value="1"/>
</dbReference>
<dbReference type="InterPro" id="IPR010071">
    <property type="entry name" value="AA_adenyl_dom"/>
</dbReference>
<dbReference type="CDD" id="cd19531">
    <property type="entry name" value="LCL_NRPS-like"/>
    <property type="match status" value="1"/>
</dbReference>
<feature type="transmembrane region" description="Helical" evidence="4">
    <location>
        <begin position="1565"/>
        <end position="1591"/>
    </location>
</feature>
<dbReference type="CDD" id="cd06173">
    <property type="entry name" value="MFS_MefA_like"/>
    <property type="match status" value="1"/>
</dbReference>
<dbReference type="InterPro" id="IPR029058">
    <property type="entry name" value="AB_hydrolase_fold"/>
</dbReference>
<organism evidence="6 7">
    <name type="scientific">Solihabitans fulvus</name>
    <dbReference type="NCBI Taxonomy" id="1892852"/>
    <lineage>
        <taxon>Bacteria</taxon>
        <taxon>Bacillati</taxon>
        <taxon>Actinomycetota</taxon>
        <taxon>Actinomycetes</taxon>
        <taxon>Pseudonocardiales</taxon>
        <taxon>Pseudonocardiaceae</taxon>
        <taxon>Solihabitans</taxon>
    </lineage>
</organism>
<keyword evidence="4" id="KW-0472">Membrane</keyword>
<dbReference type="InterPro" id="IPR001242">
    <property type="entry name" value="Condensation_dom"/>
</dbReference>
<dbReference type="Proteomes" id="UP000323454">
    <property type="component" value="Unassembled WGS sequence"/>
</dbReference>
<dbReference type="Pfam" id="PF00668">
    <property type="entry name" value="Condensation"/>
    <property type="match status" value="1"/>
</dbReference>
<dbReference type="GO" id="GO:0003824">
    <property type="term" value="F:catalytic activity"/>
    <property type="evidence" value="ECO:0007669"/>
    <property type="project" value="InterPro"/>
</dbReference>
<dbReference type="Pfam" id="PF00975">
    <property type="entry name" value="Thioesterase"/>
    <property type="match status" value="1"/>
</dbReference>
<dbReference type="OrthoDB" id="2472181at2"/>
<dbReference type="NCBIfam" id="TIGR01733">
    <property type="entry name" value="AA-adenyl-dom"/>
    <property type="match status" value="1"/>
</dbReference>
<dbReference type="GO" id="GO:0022857">
    <property type="term" value="F:transmembrane transporter activity"/>
    <property type="evidence" value="ECO:0007669"/>
    <property type="project" value="InterPro"/>
</dbReference>
<dbReference type="SUPFAM" id="SSF56801">
    <property type="entry name" value="Acetyl-CoA synthetase-like"/>
    <property type="match status" value="1"/>
</dbReference>
<proteinExistence type="predicted"/>
<feature type="transmembrane region" description="Helical" evidence="4">
    <location>
        <begin position="1627"/>
        <end position="1644"/>
    </location>
</feature>
<dbReference type="InterPro" id="IPR011701">
    <property type="entry name" value="MFS"/>
</dbReference>
<gene>
    <name evidence="6" type="ORF">F0L68_16110</name>
</gene>
<dbReference type="InterPro" id="IPR036736">
    <property type="entry name" value="ACP-like_sf"/>
</dbReference>
<dbReference type="Pfam" id="PF07690">
    <property type="entry name" value="MFS_1"/>
    <property type="match status" value="1"/>
</dbReference>
<feature type="transmembrane region" description="Helical" evidence="4">
    <location>
        <begin position="1357"/>
        <end position="1383"/>
    </location>
</feature>
<feature type="transmembrane region" description="Helical" evidence="4">
    <location>
        <begin position="1597"/>
        <end position="1620"/>
    </location>
</feature>
<dbReference type="EMBL" id="VUOB01000027">
    <property type="protein sequence ID" value="KAA2261601.1"/>
    <property type="molecule type" value="Genomic_DNA"/>
</dbReference>
<evidence type="ECO:0000256" key="3">
    <source>
        <dbReference type="ARBA" id="ARBA00022553"/>
    </source>
</evidence>
<keyword evidence="4" id="KW-0812">Transmembrane</keyword>
<dbReference type="CDD" id="cd05930">
    <property type="entry name" value="A_NRPS"/>
    <property type="match status" value="1"/>
</dbReference>
<dbReference type="SUPFAM" id="SSF52777">
    <property type="entry name" value="CoA-dependent acyltransferases"/>
    <property type="match status" value="2"/>
</dbReference>
<protein>
    <submittedName>
        <fullName evidence="6">Amino acid adenylation domain-containing protein</fullName>
    </submittedName>
</protein>
<dbReference type="GO" id="GO:0043041">
    <property type="term" value="P:amino acid activation for nonribosomal peptide biosynthetic process"/>
    <property type="evidence" value="ECO:0007669"/>
    <property type="project" value="TreeGrafter"/>
</dbReference>
<dbReference type="Pfam" id="PF00550">
    <property type="entry name" value="PP-binding"/>
    <property type="match status" value="1"/>
</dbReference>
<dbReference type="Pfam" id="PF13193">
    <property type="entry name" value="AMP-binding_C"/>
    <property type="match status" value="1"/>
</dbReference>
<keyword evidence="7" id="KW-1185">Reference proteome</keyword>
<name>A0A5B2XFB6_9PSEU</name>
<dbReference type="GO" id="GO:0031177">
    <property type="term" value="F:phosphopantetheine binding"/>
    <property type="evidence" value="ECO:0007669"/>
    <property type="project" value="InterPro"/>
</dbReference>
<feature type="transmembrane region" description="Helical" evidence="4">
    <location>
        <begin position="1422"/>
        <end position="1442"/>
    </location>
</feature>
<evidence type="ECO:0000256" key="4">
    <source>
        <dbReference type="SAM" id="Phobius"/>
    </source>
</evidence>
<feature type="transmembrane region" description="Helical" evidence="4">
    <location>
        <begin position="1650"/>
        <end position="1671"/>
    </location>
</feature>
<dbReference type="InterPro" id="IPR000873">
    <property type="entry name" value="AMP-dep_synth/lig_dom"/>
</dbReference>
<comment type="caution">
    <text evidence="6">The sequence shown here is derived from an EMBL/GenBank/DDBJ whole genome shotgun (WGS) entry which is preliminary data.</text>
</comment>
<dbReference type="Gene3D" id="3.40.50.980">
    <property type="match status" value="2"/>
</dbReference>
<feature type="domain" description="Carrier" evidence="5">
    <location>
        <begin position="990"/>
        <end position="1061"/>
    </location>
</feature>
<dbReference type="GO" id="GO:0044550">
    <property type="term" value="P:secondary metabolite biosynthetic process"/>
    <property type="evidence" value="ECO:0007669"/>
    <property type="project" value="TreeGrafter"/>
</dbReference>
<dbReference type="RefSeq" id="WP_149850396.1">
    <property type="nucleotide sequence ID" value="NZ_VUOB01000027.1"/>
</dbReference>
<dbReference type="InterPro" id="IPR025110">
    <property type="entry name" value="AMP-bd_C"/>
</dbReference>
<dbReference type="Gene3D" id="3.30.559.30">
    <property type="entry name" value="Nonribosomal peptide synthetase, condensation domain"/>
    <property type="match status" value="1"/>
</dbReference>
<dbReference type="SUPFAM" id="SSF53474">
    <property type="entry name" value="alpha/beta-Hydrolases"/>
    <property type="match status" value="1"/>
</dbReference>
<dbReference type="InterPro" id="IPR001031">
    <property type="entry name" value="Thioesterase"/>
</dbReference>
<dbReference type="FunFam" id="3.40.50.980:FF:000001">
    <property type="entry name" value="Non-ribosomal peptide synthetase"/>
    <property type="match status" value="1"/>
</dbReference>
<accession>A0A5B2XFB6</accession>
<reference evidence="6 7" key="2">
    <citation type="submission" date="2019-09" db="EMBL/GenBank/DDBJ databases">
        <authorList>
            <person name="Jin C."/>
        </authorList>
    </citation>
    <scope>NUCLEOTIDE SEQUENCE [LARGE SCALE GENOMIC DNA]</scope>
    <source>
        <strain evidence="6 7">AN110305</strain>
    </source>
</reference>
<dbReference type="InterPro" id="IPR009081">
    <property type="entry name" value="PP-bd_ACP"/>
</dbReference>
<dbReference type="GO" id="GO:0008610">
    <property type="term" value="P:lipid biosynthetic process"/>
    <property type="evidence" value="ECO:0007669"/>
    <property type="project" value="UniProtKB-ARBA"/>
</dbReference>
<feature type="transmembrane region" description="Helical" evidence="4">
    <location>
        <begin position="1683"/>
        <end position="1709"/>
    </location>
</feature>